<gene>
    <name evidence="7" type="ORF">HKBW3S09_00475</name>
    <name evidence="8" type="ORF">HKBW3S34_00212</name>
    <name evidence="9" type="ORF">HKBW3S47_00012</name>
</gene>
<evidence type="ECO:0000256" key="1">
    <source>
        <dbReference type="ARBA" id="ARBA00008725"/>
    </source>
</evidence>
<feature type="signal peptide" evidence="4">
    <location>
        <begin position="1"/>
        <end position="38"/>
    </location>
</feature>
<proteinExistence type="inferred from homology"/>
<keyword evidence="2 4" id="KW-0813">Transport</keyword>
<feature type="domain" description="PBP" evidence="6">
    <location>
        <begin position="61"/>
        <end position="312"/>
    </location>
</feature>
<dbReference type="FunFam" id="3.40.190.10:FF:000055">
    <property type="entry name" value="Phosphate ABC transporter, phosphate-binding protein"/>
    <property type="match status" value="1"/>
</dbReference>
<evidence type="ECO:0000313" key="7">
    <source>
        <dbReference type="EMBL" id="GFP23008.1"/>
    </source>
</evidence>
<evidence type="ECO:0000256" key="5">
    <source>
        <dbReference type="SAM" id="MobiDB-lite"/>
    </source>
</evidence>
<feature type="region of interest" description="Disordered" evidence="5">
    <location>
        <begin position="39"/>
        <end position="65"/>
    </location>
</feature>
<dbReference type="Gene3D" id="3.40.190.10">
    <property type="entry name" value="Periplasmic binding protein-like II"/>
    <property type="match status" value="2"/>
</dbReference>
<comment type="caution">
    <text evidence="9">The sequence shown here is derived from an EMBL/GenBank/DDBJ whole genome shotgun (WGS) entry which is preliminary data.</text>
</comment>
<keyword evidence="12" id="KW-1185">Reference proteome</keyword>
<dbReference type="PANTHER" id="PTHR30570">
    <property type="entry name" value="PERIPLASMIC PHOSPHATE BINDING COMPONENT OF PHOSPHATE ABC TRANSPORTER"/>
    <property type="match status" value="1"/>
</dbReference>
<protein>
    <recommendedName>
        <fullName evidence="4">Phosphate-binding protein</fullName>
    </recommendedName>
</protein>
<feature type="chain" id="PRO_5033939786" description="Phosphate-binding protein" evidence="4">
    <location>
        <begin position="39"/>
        <end position="342"/>
    </location>
</feature>
<dbReference type="EMBL" id="BLRZ01000005">
    <property type="protein sequence ID" value="GFP29293.1"/>
    <property type="molecule type" value="Genomic_DNA"/>
</dbReference>
<organism evidence="9 10">
    <name type="scientific">Candidatus Hakubella thermalkaliphila</name>
    <dbReference type="NCBI Taxonomy" id="2754717"/>
    <lineage>
        <taxon>Bacteria</taxon>
        <taxon>Bacillati</taxon>
        <taxon>Actinomycetota</taxon>
        <taxon>Actinomycetota incertae sedis</taxon>
        <taxon>Candidatus Hakubellales</taxon>
        <taxon>Candidatus Hakubellaceae</taxon>
        <taxon>Candidatus Hakubella</taxon>
    </lineage>
</organism>
<dbReference type="NCBIfam" id="TIGR02136">
    <property type="entry name" value="ptsS_2"/>
    <property type="match status" value="1"/>
</dbReference>
<dbReference type="InterPro" id="IPR024370">
    <property type="entry name" value="PBP_domain"/>
</dbReference>
<keyword evidence="3 4" id="KW-0732">Signal</keyword>
<dbReference type="RefSeq" id="WP_258189781.1">
    <property type="nucleotide sequence ID" value="NZ_BLRZ01000005.1"/>
</dbReference>
<evidence type="ECO:0000313" key="8">
    <source>
        <dbReference type="EMBL" id="GFP29293.1"/>
    </source>
</evidence>
<evidence type="ECO:0000256" key="4">
    <source>
        <dbReference type="RuleBase" id="RU367119"/>
    </source>
</evidence>
<dbReference type="Proteomes" id="UP000588083">
    <property type="component" value="Unassembled WGS sequence"/>
</dbReference>
<evidence type="ECO:0000256" key="2">
    <source>
        <dbReference type="ARBA" id="ARBA00022448"/>
    </source>
</evidence>
<dbReference type="InterPro" id="IPR011862">
    <property type="entry name" value="Phos-bd"/>
</dbReference>
<comment type="function">
    <text evidence="4">Involved in the system for phosphate transport across the cytoplasmic membrane.</text>
</comment>
<name>A0A6V8Q0N7_9ACTN</name>
<dbReference type="SUPFAM" id="SSF53850">
    <property type="entry name" value="Periplasmic binding protein-like II"/>
    <property type="match status" value="1"/>
</dbReference>
<dbReference type="InterPro" id="IPR050811">
    <property type="entry name" value="Phosphate_ABC_transporter"/>
</dbReference>
<evidence type="ECO:0000256" key="3">
    <source>
        <dbReference type="ARBA" id="ARBA00022729"/>
    </source>
</evidence>
<accession>A0A6V8Q0N7</accession>
<dbReference type="EMBL" id="BLRW01000041">
    <property type="protein sequence ID" value="GFP23008.1"/>
    <property type="molecule type" value="Genomic_DNA"/>
</dbReference>
<dbReference type="Proteomes" id="UP000569018">
    <property type="component" value="Unassembled WGS sequence"/>
</dbReference>
<dbReference type="Proteomes" id="UP000585609">
    <property type="component" value="Unassembled WGS sequence"/>
</dbReference>
<dbReference type="PANTHER" id="PTHR30570:SF1">
    <property type="entry name" value="PHOSPHATE-BINDING PROTEIN PSTS"/>
    <property type="match status" value="1"/>
</dbReference>
<evidence type="ECO:0000313" key="10">
    <source>
        <dbReference type="Proteomes" id="UP000569018"/>
    </source>
</evidence>
<evidence type="ECO:0000313" key="11">
    <source>
        <dbReference type="Proteomes" id="UP000585609"/>
    </source>
</evidence>
<dbReference type="EMBL" id="BLSD01000001">
    <property type="protein sequence ID" value="GFP38312.1"/>
    <property type="molecule type" value="Genomic_DNA"/>
</dbReference>
<comment type="similarity">
    <text evidence="1 4">Belongs to the PstS family.</text>
</comment>
<evidence type="ECO:0000313" key="12">
    <source>
        <dbReference type="Proteomes" id="UP000588083"/>
    </source>
</evidence>
<dbReference type="Pfam" id="PF12849">
    <property type="entry name" value="PBP_like_2"/>
    <property type="match status" value="1"/>
</dbReference>
<dbReference type="GO" id="GO:0006817">
    <property type="term" value="P:phosphate ion transport"/>
    <property type="evidence" value="ECO:0007669"/>
    <property type="project" value="UniProtKB-UniRule"/>
</dbReference>
<reference evidence="10 11" key="1">
    <citation type="journal article" date="2020" name="Front. Microbiol.">
        <title>Single-cell genomics of novel Actinobacteria with the Wood-Ljungdahl pathway discovered in a serpentinizing system.</title>
        <authorList>
            <person name="Merino N."/>
            <person name="Kawai M."/>
            <person name="Boyd E.S."/>
            <person name="Colman D.R."/>
            <person name="McGlynn S.E."/>
            <person name="Nealson K.H."/>
            <person name="Kurokawa K."/>
            <person name="Hongoh Y."/>
        </authorList>
    </citation>
    <scope>NUCLEOTIDE SEQUENCE [LARGE SCALE GENOMIC DNA]</scope>
    <source>
        <strain evidence="7 11">S09_30</strain>
        <strain evidence="8 12">S34</strain>
        <strain evidence="9 10">S47</strain>
    </source>
</reference>
<dbReference type="GO" id="GO:0042301">
    <property type="term" value="F:phosphate ion binding"/>
    <property type="evidence" value="ECO:0007669"/>
    <property type="project" value="UniProtKB-UniRule"/>
</dbReference>
<dbReference type="AlphaFoldDB" id="A0A6V8Q0N7"/>
<evidence type="ECO:0000259" key="6">
    <source>
        <dbReference type="Pfam" id="PF12849"/>
    </source>
</evidence>
<evidence type="ECO:0000313" key="9">
    <source>
        <dbReference type="EMBL" id="GFP38312.1"/>
    </source>
</evidence>
<dbReference type="PROSITE" id="PS51257">
    <property type="entry name" value="PROKAR_LIPOPROTEIN"/>
    <property type="match status" value="1"/>
</dbReference>
<dbReference type="CDD" id="cd13654">
    <property type="entry name" value="PBP2_phosphate_like_2"/>
    <property type="match status" value="1"/>
</dbReference>
<keyword evidence="4" id="KW-0592">Phosphate transport</keyword>
<sequence length="342" mass="37437">MQANVRKRCKTRSKWIILAMAGLLSLALSLAACAPAPAAPEPAEPVPAVEPPPAEPAPVEPAPELSGTIVIDGSSTVYPISEAVAEEFRKVHPKVEVTIGVSGTGGGFKRFAVGETDINNASRPIKDSEAEEAAANDIEFIELEVAFDGIAVMVNPQNTWVDYLTVEELKKIWEPESTINRWNQIRPEWPDEPIRLYGPGTESGTFDYFTEEIMGEEDASRTDYTASEDDHILAVGIAEDKNAHGYFGYAYYAANKDRLRLIPIDSGQGPVLPSVQTINDGTYSPLSRPLFIYVSTKALERPEVQEFVRFYLEKAPVLVPEVGYVALPQADYDAALQQYFGG</sequence>
<feature type="compositionally biased region" description="Pro residues" evidence="5">
    <location>
        <begin position="39"/>
        <end position="61"/>
    </location>
</feature>